<keyword evidence="2" id="KW-0645">Protease</keyword>
<evidence type="ECO:0000313" key="5">
    <source>
        <dbReference type="Proteomes" id="UP000887572"/>
    </source>
</evidence>
<comment type="similarity">
    <text evidence="1">Belongs to the DeSI family.</text>
</comment>
<keyword evidence="5" id="KW-1185">Reference proteome</keyword>
<reference evidence="6" key="1">
    <citation type="submission" date="2022-11" db="UniProtKB">
        <authorList>
            <consortium name="WormBaseParasite"/>
        </authorList>
    </citation>
    <scope>IDENTIFICATION</scope>
</reference>
<feature type="domain" description="PPPDE" evidence="4">
    <location>
        <begin position="71"/>
        <end position="169"/>
    </location>
</feature>
<dbReference type="InterPro" id="IPR008580">
    <property type="entry name" value="PPPDE_dom"/>
</dbReference>
<dbReference type="WBParaSite" id="Gr19_v10_g13254.t2">
    <property type="protein sequence ID" value="Gr19_v10_g13254.t2"/>
    <property type="gene ID" value="Gr19_v10_g13254"/>
</dbReference>
<evidence type="ECO:0000313" key="6">
    <source>
        <dbReference type="WBParaSite" id="Gr19_v10_g13254.t2"/>
    </source>
</evidence>
<accession>A0A914H1E0</accession>
<dbReference type="AlphaFoldDB" id="A0A914H1E0"/>
<dbReference type="GO" id="GO:0008233">
    <property type="term" value="F:peptidase activity"/>
    <property type="evidence" value="ECO:0007669"/>
    <property type="project" value="UniProtKB-KW"/>
</dbReference>
<protein>
    <submittedName>
        <fullName evidence="6">PPPDE domain-containing protein</fullName>
    </submittedName>
</protein>
<dbReference type="Pfam" id="PF05903">
    <property type="entry name" value="Peptidase_C97"/>
    <property type="match status" value="1"/>
</dbReference>
<sequence>MEKEFQRMELLRKKHLEKMDLVRPEQLSKTDFRKVLGAQFDPVMFRKDVDNDKPCDEEPLQIAEYYLFRYSNKMGLYHVGLLVCGIEIHFHLRGIEFWKPMAYSTRFVGGIHRDYRTVYYKGRALYTLKSFQFIVSVLKRMETFFNPNTYNFMTRNCLQFVRTLARELTDLVHGEQIDWPWSAIHPLKKGGFAVKKLKQSFDRKPSDLAVSDLGI</sequence>
<dbReference type="Proteomes" id="UP000887572">
    <property type="component" value="Unplaced"/>
</dbReference>
<keyword evidence="3" id="KW-0378">Hydrolase</keyword>
<dbReference type="Gene3D" id="3.90.1720.30">
    <property type="entry name" value="PPPDE domains"/>
    <property type="match status" value="1"/>
</dbReference>
<evidence type="ECO:0000256" key="2">
    <source>
        <dbReference type="ARBA" id="ARBA00022670"/>
    </source>
</evidence>
<evidence type="ECO:0000256" key="3">
    <source>
        <dbReference type="ARBA" id="ARBA00022801"/>
    </source>
</evidence>
<dbReference type="GO" id="GO:0006508">
    <property type="term" value="P:proteolysis"/>
    <property type="evidence" value="ECO:0007669"/>
    <property type="project" value="UniProtKB-KW"/>
</dbReference>
<dbReference type="InterPro" id="IPR042266">
    <property type="entry name" value="PPPDE_sf"/>
</dbReference>
<name>A0A914H1E0_GLORO</name>
<evidence type="ECO:0000256" key="1">
    <source>
        <dbReference type="ARBA" id="ARBA00008140"/>
    </source>
</evidence>
<proteinExistence type="inferred from homology"/>
<evidence type="ECO:0000259" key="4">
    <source>
        <dbReference type="Pfam" id="PF05903"/>
    </source>
</evidence>
<organism evidence="5 6">
    <name type="scientific">Globodera rostochiensis</name>
    <name type="common">Golden nematode worm</name>
    <name type="synonym">Heterodera rostochiensis</name>
    <dbReference type="NCBI Taxonomy" id="31243"/>
    <lineage>
        <taxon>Eukaryota</taxon>
        <taxon>Metazoa</taxon>
        <taxon>Ecdysozoa</taxon>
        <taxon>Nematoda</taxon>
        <taxon>Chromadorea</taxon>
        <taxon>Rhabditida</taxon>
        <taxon>Tylenchina</taxon>
        <taxon>Tylenchomorpha</taxon>
        <taxon>Tylenchoidea</taxon>
        <taxon>Heteroderidae</taxon>
        <taxon>Heteroderinae</taxon>
        <taxon>Globodera</taxon>
    </lineage>
</organism>